<dbReference type="InterPro" id="IPR016039">
    <property type="entry name" value="Thiolase-like"/>
</dbReference>
<organism evidence="11 12">
    <name type="scientific">Galactobacter caseinivorans</name>
    <dbReference type="NCBI Taxonomy" id="2676123"/>
    <lineage>
        <taxon>Bacteria</taxon>
        <taxon>Bacillati</taxon>
        <taxon>Actinomycetota</taxon>
        <taxon>Actinomycetes</taxon>
        <taxon>Micrococcales</taxon>
        <taxon>Micrococcaceae</taxon>
        <taxon>Galactobacter</taxon>
    </lineage>
</organism>
<evidence type="ECO:0000256" key="4">
    <source>
        <dbReference type="ARBA" id="ARBA00023315"/>
    </source>
</evidence>
<proteinExistence type="inferred from homology"/>
<feature type="active site" description="Acyl-thioester intermediate" evidence="7">
    <location>
        <position position="93"/>
    </location>
</feature>
<evidence type="ECO:0000259" key="9">
    <source>
        <dbReference type="Pfam" id="PF00108"/>
    </source>
</evidence>
<dbReference type="SUPFAM" id="SSF53901">
    <property type="entry name" value="Thiolase-like"/>
    <property type="match status" value="2"/>
</dbReference>
<dbReference type="NCBIfam" id="TIGR01930">
    <property type="entry name" value="AcCoA-C-Actrans"/>
    <property type="match status" value="1"/>
</dbReference>
<sequence length="395" mass="39934">MSQASPRDAVIIGGARTPFTKLKGAQASLQAVQLGAAAISGALERSGVAASDVQYVFMGQVVQAGCGQNPAKQAAIAAGISWDVPAETLNKVCLSGLLSVTQAARMIRLGEADVVVAGGMESMTNAPHLLPGSRSGWTYGDFSAVDSVAHDGLTDAFENISMGSSTETHNARLGIGRPEQDALAADSHQRAAASASLLAEEIVPVTIRGRKGDTVVDTDEGVRPTTTVETLGGLRPAFAKEGTITAGNSSPLSDGAAALLVVSRDWAEANGSTILATVGASGQVSGPDNSLHSQPSNAINQALTRAGWSVGDLDLVEINEAFAAVGVQSLADLDYSWSKTNIHGGAIALGHPIGASGARLALTAALELHRRGEGKAAVSLCGGGGQGEALLLSAE</sequence>
<dbReference type="PANTHER" id="PTHR18919">
    <property type="entry name" value="ACETYL-COA C-ACYLTRANSFERASE"/>
    <property type="match status" value="1"/>
</dbReference>
<dbReference type="InterPro" id="IPR020617">
    <property type="entry name" value="Thiolase_C"/>
</dbReference>
<dbReference type="EC" id="2.3.1.9" evidence="2"/>
<dbReference type="PROSITE" id="PS00098">
    <property type="entry name" value="THIOLASE_1"/>
    <property type="match status" value="1"/>
</dbReference>
<evidence type="ECO:0000313" key="11">
    <source>
        <dbReference type="EMBL" id="RKW71458.1"/>
    </source>
</evidence>
<dbReference type="InterPro" id="IPR020615">
    <property type="entry name" value="Thiolase_acyl_enz_int_AS"/>
</dbReference>
<dbReference type="InterPro" id="IPR020610">
    <property type="entry name" value="Thiolase_AS"/>
</dbReference>
<name>A0A496PLP5_9MICC</name>
<feature type="domain" description="Thiolase N-terminal" evidence="9">
    <location>
        <begin position="10"/>
        <end position="265"/>
    </location>
</feature>
<evidence type="ECO:0000256" key="7">
    <source>
        <dbReference type="PIRSR" id="PIRSR000429-1"/>
    </source>
</evidence>
<accession>A0A496PLP5</accession>
<evidence type="ECO:0000256" key="6">
    <source>
        <dbReference type="ARBA" id="ARBA00040529"/>
    </source>
</evidence>
<dbReference type="InterPro" id="IPR020613">
    <property type="entry name" value="Thiolase_CS"/>
</dbReference>
<gene>
    <name evidence="11" type="ORF">DWQ67_01005</name>
</gene>
<dbReference type="EMBL" id="QQXL01000001">
    <property type="protein sequence ID" value="RKW71458.1"/>
    <property type="molecule type" value="Genomic_DNA"/>
</dbReference>
<feature type="active site" description="Proton acceptor" evidence="7">
    <location>
        <position position="381"/>
    </location>
</feature>
<feature type="domain" description="Thiolase C-terminal" evidence="10">
    <location>
        <begin position="273"/>
        <end position="393"/>
    </location>
</feature>
<evidence type="ECO:0000259" key="10">
    <source>
        <dbReference type="Pfam" id="PF02803"/>
    </source>
</evidence>
<evidence type="ECO:0000256" key="1">
    <source>
        <dbReference type="ARBA" id="ARBA00010982"/>
    </source>
</evidence>
<dbReference type="InterPro" id="IPR020616">
    <property type="entry name" value="Thiolase_N"/>
</dbReference>
<evidence type="ECO:0000256" key="2">
    <source>
        <dbReference type="ARBA" id="ARBA00012705"/>
    </source>
</evidence>
<keyword evidence="12" id="KW-1185">Reference proteome</keyword>
<evidence type="ECO:0000256" key="8">
    <source>
        <dbReference type="RuleBase" id="RU003557"/>
    </source>
</evidence>
<comment type="caution">
    <text evidence="11">The sequence shown here is derived from an EMBL/GenBank/DDBJ whole genome shotgun (WGS) entry which is preliminary data.</text>
</comment>
<dbReference type="PIRSF" id="PIRSF000429">
    <property type="entry name" value="Ac-CoA_Ac_transf"/>
    <property type="match status" value="1"/>
</dbReference>
<dbReference type="Pfam" id="PF00108">
    <property type="entry name" value="Thiolase_N"/>
    <property type="match status" value="1"/>
</dbReference>
<protein>
    <recommendedName>
        <fullName evidence="6">Probable acetyl-CoA acetyltransferase</fullName>
        <ecNumber evidence="2">2.3.1.9</ecNumber>
    </recommendedName>
    <alternativeName>
        <fullName evidence="5">Acetoacetyl-CoA thiolase</fullName>
    </alternativeName>
</protein>
<dbReference type="PROSITE" id="PS00099">
    <property type="entry name" value="THIOLASE_3"/>
    <property type="match status" value="1"/>
</dbReference>
<keyword evidence="4 8" id="KW-0012">Acyltransferase</keyword>
<feature type="active site" description="Proton acceptor" evidence="7">
    <location>
        <position position="351"/>
    </location>
</feature>
<dbReference type="Pfam" id="PF02803">
    <property type="entry name" value="Thiolase_C"/>
    <property type="match status" value="1"/>
</dbReference>
<evidence type="ECO:0000256" key="3">
    <source>
        <dbReference type="ARBA" id="ARBA00022679"/>
    </source>
</evidence>
<dbReference type="Proteomes" id="UP000273119">
    <property type="component" value="Unassembled WGS sequence"/>
</dbReference>
<comment type="similarity">
    <text evidence="1 8">Belongs to the thiolase-like superfamily. Thiolase family.</text>
</comment>
<keyword evidence="3 8" id="KW-0808">Transferase</keyword>
<evidence type="ECO:0000313" key="12">
    <source>
        <dbReference type="Proteomes" id="UP000273119"/>
    </source>
</evidence>
<dbReference type="CDD" id="cd00751">
    <property type="entry name" value="thiolase"/>
    <property type="match status" value="1"/>
</dbReference>
<dbReference type="RefSeq" id="WP_121483721.1">
    <property type="nucleotide sequence ID" value="NZ_QQXL01000001.1"/>
</dbReference>
<dbReference type="GO" id="GO:0003985">
    <property type="term" value="F:acetyl-CoA C-acetyltransferase activity"/>
    <property type="evidence" value="ECO:0007669"/>
    <property type="project" value="UniProtKB-EC"/>
</dbReference>
<dbReference type="PROSITE" id="PS00737">
    <property type="entry name" value="THIOLASE_2"/>
    <property type="match status" value="1"/>
</dbReference>
<dbReference type="Gene3D" id="3.40.47.10">
    <property type="match status" value="2"/>
</dbReference>
<dbReference type="AlphaFoldDB" id="A0A496PLP5"/>
<dbReference type="PANTHER" id="PTHR18919:SF107">
    <property type="entry name" value="ACETYL-COA ACETYLTRANSFERASE, CYTOSOLIC"/>
    <property type="match status" value="1"/>
</dbReference>
<reference evidence="11 12" key="1">
    <citation type="submission" date="2018-07" db="EMBL/GenBank/DDBJ databases">
        <title>Arthrobacter sp. nov., isolated from raw cow's milk with high bacterial count.</title>
        <authorList>
            <person name="Hahne J."/>
            <person name="Isele D."/>
            <person name="Lipski A."/>
        </authorList>
    </citation>
    <scope>NUCLEOTIDE SEQUENCE [LARGE SCALE GENOMIC DNA]</scope>
    <source>
        <strain evidence="11 12">JZ R-183</strain>
    </source>
</reference>
<dbReference type="InterPro" id="IPR002155">
    <property type="entry name" value="Thiolase"/>
</dbReference>
<evidence type="ECO:0000256" key="5">
    <source>
        <dbReference type="ARBA" id="ARBA00030755"/>
    </source>
</evidence>